<gene>
    <name evidence="2" type="ORF">BXT84_01160</name>
</gene>
<keyword evidence="1" id="KW-0812">Transmembrane</keyword>
<name>A0ABM6RN30_9FIRM</name>
<evidence type="ECO:0000313" key="3">
    <source>
        <dbReference type="Proteomes" id="UP000325292"/>
    </source>
</evidence>
<keyword evidence="1" id="KW-0472">Membrane</keyword>
<dbReference type="Proteomes" id="UP000325292">
    <property type="component" value="Chromosome"/>
</dbReference>
<protein>
    <submittedName>
        <fullName evidence="2">Uncharacterized protein</fullName>
    </submittedName>
</protein>
<accession>A0ABM6RN30</accession>
<keyword evidence="3" id="KW-1185">Reference proteome</keyword>
<feature type="transmembrane region" description="Helical" evidence="1">
    <location>
        <begin position="26"/>
        <end position="56"/>
    </location>
</feature>
<proteinExistence type="predicted"/>
<reference evidence="2 3" key="1">
    <citation type="journal article" date="2019" name="Sci. Rep.">
        <title>Sulfobacillus thermotolerans: new insights into resistance and metabolic capacities of acidophilic chemolithotrophs.</title>
        <authorList>
            <person name="Panyushkina A.E."/>
            <person name="Babenko V.V."/>
            <person name="Nikitina A.S."/>
            <person name="Selezneva O.V."/>
            <person name="Tsaplina I.A."/>
            <person name="Letarova M.A."/>
            <person name="Kostryukova E.S."/>
            <person name="Letarov A.V."/>
        </authorList>
    </citation>
    <scope>NUCLEOTIDE SEQUENCE [LARGE SCALE GENOMIC DNA]</scope>
    <source>
        <strain evidence="2 3">Kr1</strain>
    </source>
</reference>
<sequence length="112" mass="12363">MRPKLSAVPRTTTPPWRFHSRGLLRLLILAVTFSLLSLGHGLWWWIGFLLLAAVLISIGGRNSGPVSPWLGSAGLLWLAFVHVRIVAASYGIPTLGLFFAAYFLVILRRRAA</sequence>
<evidence type="ECO:0000313" key="2">
    <source>
        <dbReference type="EMBL" id="AUW92736.1"/>
    </source>
</evidence>
<organism evidence="2 3">
    <name type="scientific">Sulfobacillus thermotolerans</name>
    <dbReference type="NCBI Taxonomy" id="338644"/>
    <lineage>
        <taxon>Bacteria</taxon>
        <taxon>Bacillati</taxon>
        <taxon>Bacillota</taxon>
        <taxon>Clostridia</taxon>
        <taxon>Eubacteriales</taxon>
        <taxon>Clostridiales Family XVII. Incertae Sedis</taxon>
        <taxon>Sulfobacillus</taxon>
    </lineage>
</organism>
<evidence type="ECO:0000256" key="1">
    <source>
        <dbReference type="SAM" id="Phobius"/>
    </source>
</evidence>
<keyword evidence="1" id="KW-1133">Transmembrane helix</keyword>
<feature type="transmembrane region" description="Helical" evidence="1">
    <location>
        <begin position="76"/>
        <end position="107"/>
    </location>
</feature>
<dbReference type="EMBL" id="CP019454">
    <property type="protein sequence ID" value="AUW92736.1"/>
    <property type="molecule type" value="Genomic_DNA"/>
</dbReference>